<dbReference type="AlphaFoldDB" id="A0AA39SEM4"/>
<dbReference type="GO" id="GO:0000139">
    <property type="term" value="C:Golgi membrane"/>
    <property type="evidence" value="ECO:0007669"/>
    <property type="project" value="GOC"/>
</dbReference>
<evidence type="ECO:0000313" key="5">
    <source>
        <dbReference type="Proteomes" id="UP001168877"/>
    </source>
</evidence>
<proteinExistence type="predicted"/>
<reference evidence="4" key="2">
    <citation type="submission" date="2023-06" db="EMBL/GenBank/DDBJ databases">
        <authorList>
            <person name="Swenson N.G."/>
            <person name="Wegrzyn J.L."/>
            <person name="Mcevoy S.L."/>
        </authorList>
    </citation>
    <scope>NUCLEOTIDE SEQUENCE</scope>
    <source>
        <strain evidence="4">NS2018</strain>
        <tissue evidence="4">Leaf</tissue>
    </source>
</reference>
<name>A0AA39SEM4_ACESA</name>
<accession>A0AA39SEM4</accession>
<comment type="caution">
    <text evidence="4">The sequence shown here is derived from an EMBL/GenBank/DDBJ whole genome shotgun (WGS) entry which is preliminary data.</text>
</comment>
<dbReference type="GO" id="GO:0046872">
    <property type="term" value="F:metal ion binding"/>
    <property type="evidence" value="ECO:0007669"/>
    <property type="project" value="UniProtKB-KW"/>
</dbReference>
<keyword evidence="5" id="KW-1185">Reference proteome</keyword>
<gene>
    <name evidence="4" type="ORF">LWI29_005239</name>
</gene>
<keyword evidence="2" id="KW-0862">Zinc</keyword>
<sequence length="137" mass="14920">MNPLVTSTSPEEAVDYSRWRRQESRPVVQESDEARKKFSNAKSISSAQYFGDQNKATDDETQATLQKFSGSTAISSADLFGDSGDSSIDLAASDLINRLSFQAQQDISSLKNIAGETGKKLSSLASSLMTDLQDRML</sequence>
<evidence type="ECO:0000256" key="3">
    <source>
        <dbReference type="SAM" id="MobiDB-lite"/>
    </source>
</evidence>
<evidence type="ECO:0000256" key="2">
    <source>
        <dbReference type="ARBA" id="ARBA00022833"/>
    </source>
</evidence>
<dbReference type="PANTHER" id="PTHR45686">
    <property type="entry name" value="ADP-RIBOSYLATION FACTOR GTPASE ACTIVATING PROTEIN 3, ISOFORM H-RELATED"/>
    <property type="match status" value="1"/>
</dbReference>
<dbReference type="EMBL" id="JAUESC010000381">
    <property type="protein sequence ID" value="KAK0588770.1"/>
    <property type="molecule type" value="Genomic_DNA"/>
</dbReference>
<dbReference type="Proteomes" id="UP001168877">
    <property type="component" value="Unassembled WGS sequence"/>
</dbReference>
<feature type="compositionally biased region" description="Polar residues" evidence="3">
    <location>
        <begin position="1"/>
        <end position="10"/>
    </location>
</feature>
<organism evidence="4 5">
    <name type="scientific">Acer saccharum</name>
    <name type="common">Sugar maple</name>
    <dbReference type="NCBI Taxonomy" id="4024"/>
    <lineage>
        <taxon>Eukaryota</taxon>
        <taxon>Viridiplantae</taxon>
        <taxon>Streptophyta</taxon>
        <taxon>Embryophyta</taxon>
        <taxon>Tracheophyta</taxon>
        <taxon>Spermatophyta</taxon>
        <taxon>Magnoliopsida</taxon>
        <taxon>eudicotyledons</taxon>
        <taxon>Gunneridae</taxon>
        <taxon>Pentapetalae</taxon>
        <taxon>rosids</taxon>
        <taxon>malvids</taxon>
        <taxon>Sapindales</taxon>
        <taxon>Sapindaceae</taxon>
        <taxon>Hippocastanoideae</taxon>
        <taxon>Acereae</taxon>
        <taxon>Acer</taxon>
    </lineage>
</organism>
<dbReference type="PANTHER" id="PTHR45686:SF4">
    <property type="entry name" value="ADP-RIBOSYLATION FACTOR GTPASE ACTIVATING PROTEIN 3, ISOFORM H"/>
    <property type="match status" value="1"/>
</dbReference>
<feature type="compositionally biased region" description="Basic and acidic residues" evidence="3">
    <location>
        <begin position="15"/>
        <end position="24"/>
    </location>
</feature>
<evidence type="ECO:0000313" key="4">
    <source>
        <dbReference type="EMBL" id="KAK0588770.1"/>
    </source>
</evidence>
<reference evidence="4" key="1">
    <citation type="journal article" date="2022" name="Plant J.">
        <title>Strategies of tolerance reflected in two North American maple genomes.</title>
        <authorList>
            <person name="McEvoy S.L."/>
            <person name="Sezen U.U."/>
            <person name="Trouern-Trend A."/>
            <person name="McMahon S.M."/>
            <person name="Schaberg P.G."/>
            <person name="Yang J."/>
            <person name="Wegrzyn J.L."/>
            <person name="Swenson N.G."/>
        </authorList>
    </citation>
    <scope>NUCLEOTIDE SEQUENCE</scope>
    <source>
        <strain evidence="4">NS2018</strain>
    </source>
</reference>
<feature type="region of interest" description="Disordered" evidence="3">
    <location>
        <begin position="1"/>
        <end position="39"/>
    </location>
</feature>
<protein>
    <submittedName>
        <fullName evidence="4">Uncharacterized protein</fullName>
    </submittedName>
</protein>
<evidence type="ECO:0000256" key="1">
    <source>
        <dbReference type="ARBA" id="ARBA00022723"/>
    </source>
</evidence>
<dbReference type="GO" id="GO:0048205">
    <property type="term" value="P:COPI coating of Golgi vesicle"/>
    <property type="evidence" value="ECO:0007669"/>
    <property type="project" value="TreeGrafter"/>
</dbReference>
<keyword evidence="1" id="KW-0479">Metal-binding</keyword>